<sequence length="267" mass="29518">MMQSTRSGSSELEFITFSPLAPFSNSDLGTISGPTRDLCHLTGGSMPNTSCSPKRRKLMVEEGADEYPSPKVSQRWSVDSSTTSPSKTSPVQLQTEPRTEEMGLPFTSTPSPLPRVPTEGSSMEVEATQRRLQEIEDRITLEDDSDEEELDVEPAQRRPVLVMSDSLREGLQRGIGDILPHTVAQSCSCMELVLWRPPEDPLTQKLKDSLQKQQRKQLAVSRQTPTPIPPISNPPPQPQFTAPNEQTFSPLFSSPALLNSGEEDMEL</sequence>
<feature type="region of interest" description="Disordered" evidence="1">
    <location>
        <begin position="39"/>
        <end position="128"/>
    </location>
</feature>
<organism evidence="2 3">
    <name type="scientific">Labeo rohita</name>
    <name type="common">Indian major carp</name>
    <name type="synonym">Cyprinus rohita</name>
    <dbReference type="NCBI Taxonomy" id="84645"/>
    <lineage>
        <taxon>Eukaryota</taxon>
        <taxon>Metazoa</taxon>
        <taxon>Chordata</taxon>
        <taxon>Craniata</taxon>
        <taxon>Vertebrata</taxon>
        <taxon>Euteleostomi</taxon>
        <taxon>Actinopterygii</taxon>
        <taxon>Neopterygii</taxon>
        <taxon>Teleostei</taxon>
        <taxon>Ostariophysi</taxon>
        <taxon>Cypriniformes</taxon>
        <taxon>Cyprinidae</taxon>
        <taxon>Labeoninae</taxon>
        <taxon>Labeonini</taxon>
        <taxon>Labeo</taxon>
    </lineage>
</organism>
<dbReference type="EMBL" id="JACTAM010000005">
    <property type="protein sequence ID" value="KAI2664742.1"/>
    <property type="molecule type" value="Genomic_DNA"/>
</dbReference>
<comment type="caution">
    <text evidence="2">The sequence shown here is derived from an EMBL/GenBank/DDBJ whole genome shotgun (WGS) entry which is preliminary data.</text>
</comment>
<dbReference type="PANTHER" id="PTHR36128:SF1">
    <property type="entry name" value="COILED-COIL DOMAIN-CONTAINING PROTEIN 117"/>
    <property type="match status" value="1"/>
</dbReference>
<feature type="region of interest" description="Disordered" evidence="1">
    <location>
        <begin position="135"/>
        <end position="154"/>
    </location>
</feature>
<proteinExistence type="predicted"/>
<feature type="compositionally biased region" description="Low complexity" evidence="1">
    <location>
        <begin position="80"/>
        <end position="90"/>
    </location>
</feature>
<reference evidence="2 3" key="1">
    <citation type="submission" date="2022-01" db="EMBL/GenBank/DDBJ databases">
        <title>A high-quality chromosome-level genome assembly of rohu carp, Labeo rohita.</title>
        <authorList>
            <person name="Arick M.A. II"/>
            <person name="Hsu C.-Y."/>
            <person name="Magbanua Z."/>
            <person name="Pechanova O."/>
            <person name="Grover C."/>
            <person name="Miller E."/>
            <person name="Thrash A."/>
            <person name="Ezzel L."/>
            <person name="Alam S."/>
            <person name="Benzie J."/>
            <person name="Hamilton M."/>
            <person name="Karsi A."/>
            <person name="Lawrence M.L."/>
            <person name="Peterson D.G."/>
        </authorList>
    </citation>
    <scope>NUCLEOTIDE SEQUENCE [LARGE SCALE GENOMIC DNA]</scope>
    <source>
        <strain evidence="3">BAU-BD-2019</strain>
        <tissue evidence="2">Blood</tissue>
    </source>
</reference>
<dbReference type="Pfam" id="PF15810">
    <property type="entry name" value="CCDC117"/>
    <property type="match status" value="1"/>
</dbReference>
<name>A0ABQ8MPH1_LABRO</name>
<accession>A0ABQ8MPH1</accession>
<feature type="compositionally biased region" description="Pro residues" evidence="1">
    <location>
        <begin position="226"/>
        <end position="238"/>
    </location>
</feature>
<dbReference type="InterPro" id="IPR031630">
    <property type="entry name" value="CCDC117"/>
</dbReference>
<protein>
    <submittedName>
        <fullName evidence="2">Coiled-coil domain-containing protein 117</fullName>
    </submittedName>
</protein>
<dbReference type="PANTHER" id="PTHR36128">
    <property type="entry name" value="COILED-COIL DOMAIN-CONTAINING PROTEIN 117"/>
    <property type="match status" value="1"/>
</dbReference>
<evidence type="ECO:0000313" key="3">
    <source>
        <dbReference type="Proteomes" id="UP000830375"/>
    </source>
</evidence>
<feature type="compositionally biased region" description="Polar residues" evidence="1">
    <location>
        <begin position="240"/>
        <end position="252"/>
    </location>
</feature>
<evidence type="ECO:0000313" key="2">
    <source>
        <dbReference type="EMBL" id="KAI2664742.1"/>
    </source>
</evidence>
<keyword evidence="3" id="KW-1185">Reference proteome</keyword>
<dbReference type="Proteomes" id="UP000830375">
    <property type="component" value="Unassembled WGS sequence"/>
</dbReference>
<feature type="region of interest" description="Disordered" evidence="1">
    <location>
        <begin position="201"/>
        <end position="267"/>
    </location>
</feature>
<gene>
    <name evidence="2" type="ORF">H4Q32_003022</name>
</gene>
<feature type="compositionally biased region" description="Acidic residues" evidence="1">
    <location>
        <begin position="142"/>
        <end position="152"/>
    </location>
</feature>
<evidence type="ECO:0000256" key="1">
    <source>
        <dbReference type="SAM" id="MobiDB-lite"/>
    </source>
</evidence>